<organism evidence="1 2">
    <name type="scientific">Scylla paramamosain</name>
    <name type="common">Mud crab</name>
    <dbReference type="NCBI Taxonomy" id="85552"/>
    <lineage>
        <taxon>Eukaryota</taxon>
        <taxon>Metazoa</taxon>
        <taxon>Ecdysozoa</taxon>
        <taxon>Arthropoda</taxon>
        <taxon>Crustacea</taxon>
        <taxon>Multicrustacea</taxon>
        <taxon>Malacostraca</taxon>
        <taxon>Eumalacostraca</taxon>
        <taxon>Eucarida</taxon>
        <taxon>Decapoda</taxon>
        <taxon>Pleocyemata</taxon>
        <taxon>Brachyura</taxon>
        <taxon>Eubrachyura</taxon>
        <taxon>Portunoidea</taxon>
        <taxon>Portunidae</taxon>
        <taxon>Portuninae</taxon>
        <taxon>Scylla</taxon>
    </lineage>
</organism>
<protein>
    <submittedName>
        <fullName evidence="1">Uncharacterized protein</fullName>
    </submittedName>
</protein>
<keyword evidence="2" id="KW-1185">Reference proteome</keyword>
<sequence>MVWARGERRHAERTEGWGVDVGTRSGENLELLEGRACLTSPSSEPLCNAGRRPRSPHNACCRRCELFVVPIVNCVAAVWEERN</sequence>
<proteinExistence type="predicted"/>
<reference evidence="1 2" key="1">
    <citation type="submission" date="2023-03" db="EMBL/GenBank/DDBJ databases">
        <title>High-quality genome of Scylla paramamosain provides insights in environmental adaptation.</title>
        <authorList>
            <person name="Zhang L."/>
        </authorList>
    </citation>
    <scope>NUCLEOTIDE SEQUENCE [LARGE SCALE GENOMIC DNA]</scope>
    <source>
        <strain evidence="1">LZ_2023a</strain>
        <tissue evidence="1">Muscle</tissue>
    </source>
</reference>
<dbReference type="Proteomes" id="UP001487740">
    <property type="component" value="Unassembled WGS sequence"/>
</dbReference>
<name>A0AAW0UQ79_SCYPA</name>
<gene>
    <name evidence="1" type="ORF">O3P69_000601</name>
</gene>
<accession>A0AAW0UQ79</accession>
<dbReference type="AlphaFoldDB" id="A0AAW0UQ79"/>
<evidence type="ECO:0000313" key="2">
    <source>
        <dbReference type="Proteomes" id="UP001487740"/>
    </source>
</evidence>
<comment type="caution">
    <text evidence="1">The sequence shown here is derived from an EMBL/GenBank/DDBJ whole genome shotgun (WGS) entry which is preliminary data.</text>
</comment>
<dbReference type="EMBL" id="JARAKH010000007">
    <property type="protein sequence ID" value="KAK8402299.1"/>
    <property type="molecule type" value="Genomic_DNA"/>
</dbReference>
<evidence type="ECO:0000313" key="1">
    <source>
        <dbReference type="EMBL" id="KAK8402299.1"/>
    </source>
</evidence>